<accession>A0A7K0D0V6</accession>
<name>A0A7K0D0V6_9NOCA</name>
<dbReference type="OrthoDB" id="4552184at2"/>
<evidence type="ECO:0000313" key="1">
    <source>
        <dbReference type="EMBL" id="MQY18574.1"/>
    </source>
</evidence>
<dbReference type="AlphaFoldDB" id="A0A7K0D0V6"/>
<proteinExistence type="predicted"/>
<gene>
    <name evidence="1" type="ORF">NRB20_16530</name>
</gene>
<evidence type="ECO:0000313" key="2">
    <source>
        <dbReference type="Proteomes" id="UP000438448"/>
    </source>
</evidence>
<dbReference type="RefSeq" id="WP_153409118.1">
    <property type="nucleotide sequence ID" value="NZ_WEGK01000003.1"/>
</dbReference>
<sequence length="108" mass="12578">MLYYTRNGETIVIPSEVCDRAELDLAHTQMQLHRHCRLDHCAWKWVAYTTLVHHGRIVPPLTTLRTRARRRDLSLPTTANPPDPQLFREILDGLTRLARELDNPDETP</sequence>
<organism evidence="1 2">
    <name type="scientific">Nocardia macrotermitis</name>
    <dbReference type="NCBI Taxonomy" id="2585198"/>
    <lineage>
        <taxon>Bacteria</taxon>
        <taxon>Bacillati</taxon>
        <taxon>Actinomycetota</taxon>
        <taxon>Actinomycetes</taxon>
        <taxon>Mycobacteriales</taxon>
        <taxon>Nocardiaceae</taxon>
        <taxon>Nocardia</taxon>
    </lineage>
</organism>
<comment type="caution">
    <text evidence="1">The sequence shown here is derived from an EMBL/GenBank/DDBJ whole genome shotgun (WGS) entry which is preliminary data.</text>
</comment>
<reference evidence="1 2" key="1">
    <citation type="submission" date="2019-10" db="EMBL/GenBank/DDBJ databases">
        <title>Nocardia macrotermitis sp. nov. and Nocardia aurantia sp. nov., isolated from the gut of fungus growing-termite Macrotermes natalensis.</title>
        <authorList>
            <person name="Benndorf R."/>
            <person name="Schwitalla J."/>
            <person name="Martin K."/>
            <person name="De Beer W."/>
            <person name="Kaster A.-K."/>
            <person name="Vollmers J."/>
            <person name="Poulsen M."/>
            <person name="Beemelmanns C."/>
        </authorList>
    </citation>
    <scope>NUCLEOTIDE SEQUENCE [LARGE SCALE GENOMIC DNA]</scope>
    <source>
        <strain evidence="1 2">RB20</strain>
    </source>
</reference>
<dbReference type="Proteomes" id="UP000438448">
    <property type="component" value="Unassembled WGS sequence"/>
</dbReference>
<dbReference type="EMBL" id="WEGK01000003">
    <property type="protein sequence ID" value="MQY18574.1"/>
    <property type="molecule type" value="Genomic_DNA"/>
</dbReference>
<keyword evidence="2" id="KW-1185">Reference proteome</keyword>
<protein>
    <submittedName>
        <fullName evidence="1">Uncharacterized protein</fullName>
    </submittedName>
</protein>